<dbReference type="Proteomes" id="UP000265431">
    <property type="component" value="Unassembled WGS sequence"/>
</dbReference>
<dbReference type="NCBIfam" id="TIGR01244">
    <property type="entry name" value="TIGR01244 family sulfur transferase"/>
    <property type="match status" value="1"/>
</dbReference>
<dbReference type="RefSeq" id="WP_119380665.1">
    <property type="nucleotide sequence ID" value="NZ_QWGB01000014.1"/>
</dbReference>
<protein>
    <submittedName>
        <fullName evidence="2">TIGR01244 family phosphatase</fullName>
    </submittedName>
</protein>
<dbReference type="EMBL" id="QWGB01000014">
    <property type="protein sequence ID" value="RIJ20348.1"/>
    <property type="molecule type" value="Genomic_DNA"/>
</dbReference>
<dbReference type="Pfam" id="PF04273">
    <property type="entry name" value="BLH_phosphatase"/>
    <property type="match status" value="1"/>
</dbReference>
<comment type="caution">
    <text evidence="2">The sequence shown here is derived from an EMBL/GenBank/DDBJ whole genome shotgun (WGS) entry which is preliminary data.</text>
</comment>
<accession>A0A399QN81</accession>
<organism evidence="2 3">
    <name type="scientific">Henriciella barbarensis</name>
    <dbReference type="NCBI Taxonomy" id="86342"/>
    <lineage>
        <taxon>Bacteria</taxon>
        <taxon>Pseudomonadati</taxon>
        <taxon>Pseudomonadota</taxon>
        <taxon>Alphaproteobacteria</taxon>
        <taxon>Hyphomonadales</taxon>
        <taxon>Hyphomonadaceae</taxon>
        <taxon>Henriciella</taxon>
    </lineage>
</organism>
<dbReference type="SUPFAM" id="SSF52799">
    <property type="entry name" value="(Phosphotyrosine protein) phosphatases II"/>
    <property type="match status" value="1"/>
</dbReference>
<proteinExistence type="predicted"/>
<dbReference type="OrthoDB" id="9805710at2"/>
<dbReference type="GO" id="GO:0016787">
    <property type="term" value="F:hydrolase activity"/>
    <property type="evidence" value="ECO:0007669"/>
    <property type="project" value="InterPro"/>
</dbReference>
<dbReference type="InterPro" id="IPR029021">
    <property type="entry name" value="Prot-tyrosine_phosphatase-like"/>
</dbReference>
<dbReference type="InterPro" id="IPR005939">
    <property type="entry name" value="BLH_phosphatase-like"/>
</dbReference>
<evidence type="ECO:0000259" key="1">
    <source>
        <dbReference type="Pfam" id="PF04273"/>
    </source>
</evidence>
<dbReference type="AlphaFoldDB" id="A0A399QN81"/>
<evidence type="ECO:0000313" key="3">
    <source>
        <dbReference type="Proteomes" id="UP000265431"/>
    </source>
</evidence>
<name>A0A399QN81_9PROT</name>
<gene>
    <name evidence="2" type="ORF">D1224_14560</name>
</gene>
<dbReference type="Gene3D" id="3.90.190.10">
    <property type="entry name" value="Protein tyrosine phosphatase superfamily"/>
    <property type="match status" value="1"/>
</dbReference>
<evidence type="ECO:0000313" key="2">
    <source>
        <dbReference type="EMBL" id="RIJ20348.1"/>
    </source>
</evidence>
<reference evidence="2 3" key="1">
    <citation type="submission" date="2018-08" db="EMBL/GenBank/DDBJ databases">
        <title>Henriciella mobilis sp. nov., isolated from seawater.</title>
        <authorList>
            <person name="Cheng H."/>
            <person name="Wu Y.-H."/>
            <person name="Xu X.-W."/>
            <person name="Guo L.-L."/>
        </authorList>
    </citation>
    <scope>NUCLEOTIDE SEQUENCE [LARGE SCALE GENOMIC DNA]</scope>
    <source>
        <strain evidence="2 3">CCUG66934</strain>
    </source>
</reference>
<keyword evidence="3" id="KW-1185">Reference proteome</keyword>
<sequence length="136" mass="14186">MADIRTVTDSFSVAPQISEDDVDAIAKAGFKTIIANRPDGEGGVDQPRMGSIRARTEELGLTFVALPFSGAPTPEIIERMNSILAEAPAPALAYCRTGTRSITAWALSHGGQGQSDEIIEAGAAAGYDLSGLKPLL</sequence>
<feature type="domain" description="Beta-lactamase hydrolase-like protein phosphatase-like" evidence="1">
    <location>
        <begin position="3"/>
        <end position="110"/>
    </location>
</feature>